<dbReference type="InterPro" id="IPR051397">
    <property type="entry name" value="Zn-ADH-like_protein"/>
</dbReference>
<accession>A0A9W6LNN1</accession>
<dbReference type="Gene3D" id="3.40.50.720">
    <property type="entry name" value="NAD(P)-binding Rossmann-like Domain"/>
    <property type="match status" value="1"/>
</dbReference>
<dbReference type="Pfam" id="PF00107">
    <property type="entry name" value="ADH_zinc_N"/>
    <property type="match status" value="1"/>
</dbReference>
<dbReference type="EMBL" id="BSDY01000012">
    <property type="protein sequence ID" value="GLI57064.1"/>
    <property type="molecule type" value="Genomic_DNA"/>
</dbReference>
<organism evidence="2 3">
    <name type="scientific">Propionigenium maris DSM 9537</name>
    <dbReference type="NCBI Taxonomy" id="1123000"/>
    <lineage>
        <taxon>Bacteria</taxon>
        <taxon>Fusobacteriati</taxon>
        <taxon>Fusobacteriota</taxon>
        <taxon>Fusobacteriia</taxon>
        <taxon>Fusobacteriales</taxon>
        <taxon>Fusobacteriaceae</taxon>
        <taxon>Propionigenium</taxon>
    </lineage>
</organism>
<dbReference type="RefSeq" id="WP_281836514.1">
    <property type="nucleotide sequence ID" value="NZ_BSDY01000012.1"/>
</dbReference>
<keyword evidence="3" id="KW-1185">Reference proteome</keyword>
<dbReference type="SUPFAM" id="SSF51735">
    <property type="entry name" value="NAD(P)-binding Rossmann-fold domains"/>
    <property type="match status" value="1"/>
</dbReference>
<dbReference type="GO" id="GO:0043957">
    <property type="term" value="F:acryloyl-CoA reductase (NADPH) activity"/>
    <property type="evidence" value="ECO:0007669"/>
    <property type="project" value="TreeGrafter"/>
</dbReference>
<dbReference type="PANTHER" id="PTHR43677:SF1">
    <property type="entry name" value="ACRYLYL-COA REDUCTASE ACUI-RELATED"/>
    <property type="match status" value="1"/>
</dbReference>
<dbReference type="InterPro" id="IPR011032">
    <property type="entry name" value="GroES-like_sf"/>
</dbReference>
<dbReference type="NCBIfam" id="TIGR02823">
    <property type="entry name" value="oxido_YhdH"/>
    <property type="match status" value="1"/>
</dbReference>
<evidence type="ECO:0000313" key="2">
    <source>
        <dbReference type="EMBL" id="GLI57064.1"/>
    </source>
</evidence>
<dbReference type="SUPFAM" id="SSF50129">
    <property type="entry name" value="GroES-like"/>
    <property type="match status" value="1"/>
</dbReference>
<proteinExistence type="predicted"/>
<reference evidence="2" key="1">
    <citation type="submission" date="2022-12" db="EMBL/GenBank/DDBJ databases">
        <title>Reference genome sequencing for broad-spectrum identification of bacterial and archaeal isolates by mass spectrometry.</title>
        <authorList>
            <person name="Sekiguchi Y."/>
            <person name="Tourlousse D.M."/>
        </authorList>
    </citation>
    <scope>NUCLEOTIDE SEQUENCE</scope>
    <source>
        <strain evidence="2">10succ1</strain>
    </source>
</reference>
<dbReference type="Pfam" id="PF08240">
    <property type="entry name" value="ADH_N"/>
    <property type="match status" value="1"/>
</dbReference>
<evidence type="ECO:0000313" key="3">
    <source>
        <dbReference type="Proteomes" id="UP001144471"/>
    </source>
</evidence>
<dbReference type="SMART" id="SM00829">
    <property type="entry name" value="PKS_ER"/>
    <property type="match status" value="1"/>
</dbReference>
<dbReference type="InterPro" id="IPR013149">
    <property type="entry name" value="ADH-like_C"/>
</dbReference>
<dbReference type="InterPro" id="IPR014188">
    <property type="entry name" value="Acrylyl-CoA_reductase_AcuI"/>
</dbReference>
<dbReference type="PANTHER" id="PTHR43677">
    <property type="entry name" value="SHORT-CHAIN DEHYDROGENASE/REDUCTASE"/>
    <property type="match status" value="1"/>
</dbReference>
<protein>
    <submittedName>
        <fullName evidence="2">Alcohol dehydrogenase</fullName>
    </submittedName>
</protein>
<comment type="caution">
    <text evidence="2">The sequence shown here is derived from an EMBL/GenBank/DDBJ whole genome shotgun (WGS) entry which is preliminary data.</text>
</comment>
<dbReference type="InterPro" id="IPR036291">
    <property type="entry name" value="NAD(P)-bd_dom_sf"/>
</dbReference>
<evidence type="ECO:0000259" key="1">
    <source>
        <dbReference type="SMART" id="SM00829"/>
    </source>
</evidence>
<dbReference type="Gene3D" id="3.90.180.10">
    <property type="entry name" value="Medium-chain alcohol dehydrogenases, catalytic domain"/>
    <property type="match status" value="1"/>
</dbReference>
<name>A0A9W6LNN1_9FUSO</name>
<dbReference type="InterPro" id="IPR020843">
    <property type="entry name" value="ER"/>
</dbReference>
<sequence>MKFRAIRVFEEGDGYVKRIVERSTEDLPEGKLLIRVEYSSLNYKDALSCMGNRGVTRSYPHTPGIDAGGVVVTSESDKFRAGDKVVVTGYDLGMNTDGGFGEYIRVPEEWAVKADTIDIRDAMIYGTAGYTAGQLVYEVLMEDLPPEAGEILVSGATGGVGSHAVKILVRLGYDVVAVVNSEAERKMALNMGAVGTINREESVDTTGKALLSQRWASVIDTVGGPFLSTAVRQVKFGGVVATCGNVAGSRIDDLTVYPFILRAVKLKGVASAYSSRRRRSIIWEKLAKEWRSPEFDKNICEVNLEGMMRAVDDMIGDKLLGRVVLKHK</sequence>
<dbReference type="CDD" id="cd05280">
    <property type="entry name" value="MDR_yhdh_yhfp"/>
    <property type="match status" value="1"/>
</dbReference>
<feature type="domain" description="Enoyl reductase (ER)" evidence="1">
    <location>
        <begin position="12"/>
        <end position="325"/>
    </location>
</feature>
<dbReference type="Proteomes" id="UP001144471">
    <property type="component" value="Unassembled WGS sequence"/>
</dbReference>
<gene>
    <name evidence="2" type="ORF">PM10SUCC1_25780</name>
</gene>
<dbReference type="AlphaFoldDB" id="A0A9W6LNN1"/>
<dbReference type="InterPro" id="IPR013154">
    <property type="entry name" value="ADH-like_N"/>
</dbReference>